<feature type="domain" description="3-hydroxyacyl-CoA dehydrogenase NAD binding" evidence="4">
    <location>
        <begin position="7"/>
        <end position="183"/>
    </location>
</feature>
<dbReference type="Gene3D" id="3.40.50.720">
    <property type="entry name" value="NAD(P)-binding Rossmann-like Domain"/>
    <property type="match status" value="1"/>
</dbReference>
<dbReference type="InterPro" id="IPR036291">
    <property type="entry name" value="NAD(P)-bd_dom_sf"/>
</dbReference>
<evidence type="ECO:0000313" key="5">
    <source>
        <dbReference type="EMBL" id="VEN72692.1"/>
    </source>
</evidence>
<dbReference type="PANTHER" id="PTHR48075">
    <property type="entry name" value="3-HYDROXYACYL-COA DEHYDROGENASE FAMILY PROTEIN"/>
    <property type="match status" value="1"/>
</dbReference>
<dbReference type="GO" id="GO:0016616">
    <property type="term" value="F:oxidoreductase activity, acting on the CH-OH group of donors, NAD or NADP as acceptor"/>
    <property type="evidence" value="ECO:0007669"/>
    <property type="project" value="InterPro"/>
</dbReference>
<dbReference type="Pfam" id="PF00725">
    <property type="entry name" value="3HCDH"/>
    <property type="match status" value="1"/>
</dbReference>
<dbReference type="InterPro" id="IPR006108">
    <property type="entry name" value="3HC_DH_C"/>
</dbReference>
<sequence>MNAIKNVLVLGSGTMGLQIGAQCAAHGLDVTIYDAFEQALEKARKRVGKLTGVLADHNRISPEQAQAAGKGIRFTSDHQAAGRRADLITESIPEDPKLKQEVFARFNEICPERAIFTTNSSMLLPSMIAEATGRPDRFAALHFHDLLIANVVDIMPHPGTSKETLEDIRSFCRAIDQFPIELKKEHSGYVFNTMLSQLLQSALTLASKEVASVQDIDRAWMGIMKTVMGPFGIMDSIGLDTVHKITEYWAGITQDPRSGENAALLQARVEKGELGVKSGQGFYRYPNPDFLNPDFMEGIR</sequence>
<gene>
    <name evidence="5" type="ORF">EPICR_10191</name>
</gene>
<evidence type="ECO:0000256" key="2">
    <source>
        <dbReference type="PIRSR" id="PIRSR000105-1"/>
    </source>
</evidence>
<keyword evidence="1" id="KW-0560">Oxidoreductase</keyword>
<dbReference type="AlphaFoldDB" id="A0A484HBY5"/>
<dbReference type="PANTHER" id="PTHR48075:SF5">
    <property type="entry name" value="3-HYDROXYBUTYRYL-COA DEHYDROGENASE"/>
    <property type="match status" value="1"/>
</dbReference>
<dbReference type="EMBL" id="CAACVI010000001">
    <property type="protein sequence ID" value="VEN72692.1"/>
    <property type="molecule type" value="Genomic_DNA"/>
</dbReference>
<dbReference type="InterPro" id="IPR022694">
    <property type="entry name" value="3-OHacyl-CoA_DH"/>
</dbReference>
<dbReference type="SUPFAM" id="SSF48179">
    <property type="entry name" value="6-phosphogluconate dehydrogenase C-terminal domain-like"/>
    <property type="match status" value="1"/>
</dbReference>
<organism evidence="5">
    <name type="scientific">uncultured Desulfobacteraceae bacterium</name>
    <dbReference type="NCBI Taxonomy" id="218296"/>
    <lineage>
        <taxon>Bacteria</taxon>
        <taxon>Pseudomonadati</taxon>
        <taxon>Thermodesulfobacteriota</taxon>
        <taxon>Desulfobacteria</taxon>
        <taxon>Desulfobacterales</taxon>
        <taxon>Desulfobacteraceae</taxon>
        <taxon>environmental samples</taxon>
    </lineage>
</organism>
<name>A0A484HBY5_9BACT</name>
<reference evidence="5" key="1">
    <citation type="submission" date="2019-01" db="EMBL/GenBank/DDBJ databases">
        <authorList>
            <consortium name="Genoscope - CEA"/>
            <person name="William W."/>
        </authorList>
    </citation>
    <scope>NUCLEOTIDE SEQUENCE</scope>
    <source>
        <strain evidence="5">CR-1</strain>
    </source>
</reference>
<dbReference type="InterPro" id="IPR008927">
    <property type="entry name" value="6-PGluconate_DH-like_C_sf"/>
</dbReference>
<dbReference type="InterPro" id="IPR006176">
    <property type="entry name" value="3-OHacyl-CoA_DH_NAD-bd"/>
</dbReference>
<dbReference type="GO" id="GO:0070403">
    <property type="term" value="F:NAD+ binding"/>
    <property type="evidence" value="ECO:0007669"/>
    <property type="project" value="InterPro"/>
</dbReference>
<dbReference type="Pfam" id="PF02737">
    <property type="entry name" value="3HCDH_N"/>
    <property type="match status" value="1"/>
</dbReference>
<dbReference type="Gene3D" id="1.10.1040.10">
    <property type="entry name" value="N-(1-d-carboxylethyl)-l-norvaline Dehydrogenase, domain 2"/>
    <property type="match status" value="1"/>
</dbReference>
<evidence type="ECO:0000256" key="1">
    <source>
        <dbReference type="ARBA" id="ARBA00023002"/>
    </source>
</evidence>
<feature type="site" description="Important for catalytic activity" evidence="2">
    <location>
        <position position="142"/>
    </location>
</feature>
<proteinExistence type="predicted"/>
<accession>A0A484HBY5</accession>
<evidence type="ECO:0000259" key="4">
    <source>
        <dbReference type="Pfam" id="PF02737"/>
    </source>
</evidence>
<feature type="domain" description="3-hydroxyacyl-CoA dehydrogenase C-terminal" evidence="3">
    <location>
        <begin position="188"/>
        <end position="285"/>
    </location>
</feature>
<evidence type="ECO:0000259" key="3">
    <source>
        <dbReference type="Pfam" id="PF00725"/>
    </source>
</evidence>
<dbReference type="NCBIfam" id="NF006143">
    <property type="entry name" value="PRK08293.1"/>
    <property type="match status" value="1"/>
</dbReference>
<dbReference type="GO" id="GO:0006631">
    <property type="term" value="P:fatty acid metabolic process"/>
    <property type="evidence" value="ECO:0007669"/>
    <property type="project" value="InterPro"/>
</dbReference>
<dbReference type="InterPro" id="IPR013328">
    <property type="entry name" value="6PGD_dom2"/>
</dbReference>
<protein>
    <submittedName>
        <fullName evidence="5">3-hydroxyacyl-CoA dehydrogenase</fullName>
    </submittedName>
</protein>
<dbReference type="PIRSF" id="PIRSF000105">
    <property type="entry name" value="HCDH"/>
    <property type="match status" value="1"/>
</dbReference>
<dbReference type="SUPFAM" id="SSF51735">
    <property type="entry name" value="NAD(P)-binding Rossmann-fold domains"/>
    <property type="match status" value="1"/>
</dbReference>